<reference evidence="3 4" key="1">
    <citation type="submission" date="2019-02" db="EMBL/GenBank/DDBJ databases">
        <title>Closed genome of Sporomusa termitida DSM 4440.</title>
        <authorList>
            <person name="Poehlein A."/>
            <person name="Daniel R."/>
        </authorList>
    </citation>
    <scope>NUCLEOTIDE SEQUENCE [LARGE SCALE GENOMIC DNA]</scope>
    <source>
        <strain evidence="3 4">DSM 4440</strain>
    </source>
</reference>
<dbReference type="GO" id="GO:0003677">
    <property type="term" value="F:DNA binding"/>
    <property type="evidence" value="ECO:0007669"/>
    <property type="project" value="UniProtKB-KW"/>
</dbReference>
<keyword evidence="4" id="KW-1185">Reference proteome</keyword>
<accession>A0A517DZ21</accession>
<gene>
    <name evidence="3" type="ORF">SPTER_40210</name>
</gene>
<dbReference type="GO" id="GO:0003700">
    <property type="term" value="F:DNA-binding transcription factor activity"/>
    <property type="evidence" value="ECO:0007669"/>
    <property type="project" value="TreeGrafter"/>
</dbReference>
<dbReference type="PANTHER" id="PTHR46797:SF1">
    <property type="entry name" value="METHYLPHOSPHONATE SYNTHASE"/>
    <property type="match status" value="1"/>
</dbReference>
<evidence type="ECO:0000259" key="2">
    <source>
        <dbReference type="PROSITE" id="PS50943"/>
    </source>
</evidence>
<dbReference type="PANTHER" id="PTHR46797">
    <property type="entry name" value="HTH-TYPE TRANSCRIPTIONAL REGULATOR"/>
    <property type="match status" value="1"/>
</dbReference>
<dbReference type="SMART" id="SM00530">
    <property type="entry name" value="HTH_XRE"/>
    <property type="match status" value="1"/>
</dbReference>
<evidence type="ECO:0000313" key="3">
    <source>
        <dbReference type="EMBL" id="QDR82593.1"/>
    </source>
</evidence>
<name>A0A517DZ21_9FIRM</name>
<protein>
    <submittedName>
        <fullName evidence="3">Transcriptional regulator, y4mF family</fullName>
    </submittedName>
</protein>
<sequence>MYVDYNAIGQRIKKIRKQKRLTQEKVAESLEVSTVYISQVENGKTKLSLEMLVRLASLLDTEPGYFLTGIFYHSQDYLKADIAQLLRECPPEKLQLIMDVVKLITKYKVSPQ</sequence>
<dbReference type="GO" id="GO:0005829">
    <property type="term" value="C:cytosol"/>
    <property type="evidence" value="ECO:0007669"/>
    <property type="project" value="TreeGrafter"/>
</dbReference>
<feature type="domain" description="HTH cro/C1-type" evidence="2">
    <location>
        <begin position="12"/>
        <end position="66"/>
    </location>
</feature>
<dbReference type="InterPro" id="IPR010982">
    <property type="entry name" value="Lambda_DNA-bd_dom_sf"/>
</dbReference>
<dbReference type="KEGG" id="sted:SPTER_40210"/>
<keyword evidence="1" id="KW-0238">DNA-binding</keyword>
<dbReference type="CDD" id="cd00093">
    <property type="entry name" value="HTH_XRE"/>
    <property type="match status" value="1"/>
</dbReference>
<dbReference type="SUPFAM" id="SSF47413">
    <property type="entry name" value="lambda repressor-like DNA-binding domains"/>
    <property type="match status" value="1"/>
</dbReference>
<dbReference type="Gene3D" id="1.10.260.40">
    <property type="entry name" value="lambda repressor-like DNA-binding domains"/>
    <property type="match status" value="1"/>
</dbReference>
<organism evidence="3 4">
    <name type="scientific">Sporomusa termitida</name>
    <dbReference type="NCBI Taxonomy" id="2377"/>
    <lineage>
        <taxon>Bacteria</taxon>
        <taxon>Bacillati</taxon>
        <taxon>Bacillota</taxon>
        <taxon>Negativicutes</taxon>
        <taxon>Selenomonadales</taxon>
        <taxon>Sporomusaceae</taxon>
        <taxon>Sporomusa</taxon>
    </lineage>
</organism>
<dbReference type="InterPro" id="IPR050807">
    <property type="entry name" value="TransReg_Diox_bact_type"/>
</dbReference>
<proteinExistence type="predicted"/>
<evidence type="ECO:0000313" key="4">
    <source>
        <dbReference type="Proteomes" id="UP000320776"/>
    </source>
</evidence>
<dbReference type="EMBL" id="CP036259">
    <property type="protein sequence ID" value="QDR82593.1"/>
    <property type="molecule type" value="Genomic_DNA"/>
</dbReference>
<dbReference type="OrthoDB" id="9814553at2"/>
<dbReference type="PROSITE" id="PS50943">
    <property type="entry name" value="HTH_CROC1"/>
    <property type="match status" value="1"/>
</dbReference>
<evidence type="ECO:0000256" key="1">
    <source>
        <dbReference type="ARBA" id="ARBA00023125"/>
    </source>
</evidence>
<dbReference type="Proteomes" id="UP000320776">
    <property type="component" value="Chromosome"/>
</dbReference>
<dbReference type="InterPro" id="IPR001387">
    <property type="entry name" value="Cro/C1-type_HTH"/>
</dbReference>
<dbReference type="Pfam" id="PF01381">
    <property type="entry name" value="HTH_3"/>
    <property type="match status" value="1"/>
</dbReference>
<dbReference type="AlphaFoldDB" id="A0A517DZ21"/>